<gene>
    <name evidence="2" type="ORF">IBL26_03210</name>
</gene>
<feature type="transmembrane region" description="Helical" evidence="1">
    <location>
        <begin position="12"/>
        <end position="32"/>
    </location>
</feature>
<name>A0ABR7RHM6_9PROT</name>
<feature type="transmembrane region" description="Helical" evidence="1">
    <location>
        <begin position="93"/>
        <end position="112"/>
    </location>
</feature>
<dbReference type="PANTHER" id="PTHR37422:SF13">
    <property type="entry name" value="LIPOPOLYSACCHARIDE BIOSYNTHESIS PROTEIN PA4999-RELATED"/>
    <property type="match status" value="1"/>
</dbReference>
<comment type="caution">
    <text evidence="2">The sequence shown here is derived from an EMBL/GenBank/DDBJ whole genome shotgun (WGS) entry which is preliminary data.</text>
</comment>
<reference evidence="2 3" key="1">
    <citation type="journal article" date="2013" name="Int. J. Syst. Evol. Microbiol.">
        <title>Roseomonas aerophila sp. nov., isolated from air.</title>
        <authorList>
            <person name="Kim S.J."/>
            <person name="Weon H.Y."/>
            <person name="Ahn J.H."/>
            <person name="Hong S.B."/>
            <person name="Seok S.J."/>
            <person name="Whang K.S."/>
            <person name="Kwon S.W."/>
        </authorList>
    </citation>
    <scope>NUCLEOTIDE SEQUENCE [LARGE SCALE GENOMIC DNA]</scope>
    <source>
        <strain evidence="2 3">NBRC 108923</strain>
    </source>
</reference>
<dbReference type="Proteomes" id="UP000626026">
    <property type="component" value="Unassembled WGS sequence"/>
</dbReference>
<feature type="transmembrane region" description="Helical" evidence="1">
    <location>
        <begin position="161"/>
        <end position="181"/>
    </location>
</feature>
<keyword evidence="1" id="KW-0812">Transmembrane</keyword>
<evidence type="ECO:0000313" key="3">
    <source>
        <dbReference type="Proteomes" id="UP000626026"/>
    </source>
</evidence>
<organism evidence="2 3">
    <name type="scientific">Teichococcus aerophilus</name>
    <dbReference type="NCBI Taxonomy" id="1224513"/>
    <lineage>
        <taxon>Bacteria</taxon>
        <taxon>Pseudomonadati</taxon>
        <taxon>Pseudomonadota</taxon>
        <taxon>Alphaproteobacteria</taxon>
        <taxon>Acetobacterales</taxon>
        <taxon>Roseomonadaceae</taxon>
        <taxon>Roseomonas</taxon>
    </lineage>
</organism>
<evidence type="ECO:0008006" key="4">
    <source>
        <dbReference type="Google" id="ProtNLM"/>
    </source>
</evidence>
<sequence>MTPTKPIEATSIDWRSPSLPLMVAALVAPFAAVLQSKAMTPIGLVALVACILLARLRQGAWAVPRGPVLWAGLVLGGWGALSALWAIDPRRSLSEGLVLAGMILLAAAAAEAVRRDDPAQRRRLGHAVLIGLGIGLATALADHVSGNAIRAGVRGLREVPPSLAFGLKPAASVMALLLPLLAGAWLPARWRVLALLAGGAVLLALPGDTAKLAALAGLAVAALVAFRPCAARPIAVLLALAMVATPALLGPAISAARPQIERIPPSAIHRLLIWDFALGRAAEKPLTGWGMESARIVPGGDARPSPEQLARLGVTRPDLLAWFAEPHLRLLPLHPHNGPLQIRLELGWVGTGLAALALLLLGLAAGRGAVPAAAMGALASGFVTFFASFGAWQNWWLCAAALALVIAAGMPAVKTGQK</sequence>
<accession>A0ABR7RHM6</accession>
<dbReference type="RefSeq" id="WP_187782997.1">
    <property type="nucleotide sequence ID" value="NZ_JACTVA010000003.1"/>
</dbReference>
<protein>
    <recommendedName>
        <fullName evidence="4">O-antigen ligase</fullName>
    </recommendedName>
</protein>
<dbReference type="InterPro" id="IPR051533">
    <property type="entry name" value="WaaL-like"/>
</dbReference>
<proteinExistence type="predicted"/>
<dbReference type="PANTHER" id="PTHR37422">
    <property type="entry name" value="TEICHURONIC ACID BIOSYNTHESIS PROTEIN TUAE"/>
    <property type="match status" value="1"/>
</dbReference>
<dbReference type="EMBL" id="JACTVA010000003">
    <property type="protein sequence ID" value="MBC9205831.1"/>
    <property type="molecule type" value="Genomic_DNA"/>
</dbReference>
<feature type="transmembrane region" description="Helical" evidence="1">
    <location>
        <begin position="124"/>
        <end position="141"/>
    </location>
</feature>
<feature type="transmembrane region" description="Helical" evidence="1">
    <location>
        <begin position="372"/>
        <end position="389"/>
    </location>
</feature>
<feature type="transmembrane region" description="Helical" evidence="1">
    <location>
        <begin position="395"/>
        <end position="413"/>
    </location>
</feature>
<feature type="transmembrane region" description="Helical" evidence="1">
    <location>
        <begin position="236"/>
        <end position="256"/>
    </location>
</feature>
<keyword evidence="3" id="KW-1185">Reference proteome</keyword>
<keyword evidence="1" id="KW-1133">Transmembrane helix</keyword>
<feature type="transmembrane region" description="Helical" evidence="1">
    <location>
        <begin position="188"/>
        <end position="206"/>
    </location>
</feature>
<keyword evidence="1" id="KW-0472">Membrane</keyword>
<evidence type="ECO:0000313" key="2">
    <source>
        <dbReference type="EMBL" id="MBC9205831.1"/>
    </source>
</evidence>
<evidence type="ECO:0000256" key="1">
    <source>
        <dbReference type="SAM" id="Phobius"/>
    </source>
</evidence>
<feature type="transmembrane region" description="Helical" evidence="1">
    <location>
        <begin position="38"/>
        <end position="56"/>
    </location>
</feature>
<feature type="transmembrane region" description="Helical" evidence="1">
    <location>
        <begin position="346"/>
        <end position="365"/>
    </location>
</feature>
<feature type="transmembrane region" description="Helical" evidence="1">
    <location>
        <begin position="68"/>
        <end position="87"/>
    </location>
</feature>